<protein>
    <submittedName>
        <fullName evidence="1">Uncharacterized protein</fullName>
    </submittedName>
</protein>
<proteinExistence type="predicted"/>
<name>A0A8K0L9X0_9PEZI</name>
<dbReference type="EMBL" id="JAESVG020000001">
    <property type="protein sequence ID" value="KAG8631942.1"/>
    <property type="molecule type" value="Genomic_DNA"/>
</dbReference>
<dbReference type="Proteomes" id="UP000809789">
    <property type="component" value="Unassembled WGS sequence"/>
</dbReference>
<dbReference type="AlphaFoldDB" id="A0A8K0L9X0"/>
<organism evidence="1 2">
    <name type="scientific">Elsinoe batatas</name>
    <dbReference type="NCBI Taxonomy" id="2601811"/>
    <lineage>
        <taxon>Eukaryota</taxon>
        <taxon>Fungi</taxon>
        <taxon>Dikarya</taxon>
        <taxon>Ascomycota</taxon>
        <taxon>Pezizomycotina</taxon>
        <taxon>Dothideomycetes</taxon>
        <taxon>Dothideomycetidae</taxon>
        <taxon>Myriangiales</taxon>
        <taxon>Elsinoaceae</taxon>
        <taxon>Elsinoe</taxon>
    </lineage>
</organism>
<gene>
    <name evidence="1" type="ORF">KVT40_001082</name>
</gene>
<accession>A0A8K0L9X0</accession>
<sequence>MSLTLSTSVRVLRGPSVVVRSCHVGARQIQTKTKQSPANPWERPSLPFLRWEKQGRATEHAALLPPIGLAAISE</sequence>
<evidence type="ECO:0000313" key="2">
    <source>
        <dbReference type="Proteomes" id="UP000809789"/>
    </source>
</evidence>
<dbReference type="OrthoDB" id="10469634at2759"/>
<comment type="caution">
    <text evidence="1">The sequence shown here is derived from an EMBL/GenBank/DDBJ whole genome shotgun (WGS) entry which is preliminary data.</text>
</comment>
<reference evidence="1" key="1">
    <citation type="submission" date="2021-07" db="EMBL/GenBank/DDBJ databases">
        <title>Elsinoe batatas strain:CRI-CJ2 Genome sequencing and assembly.</title>
        <authorList>
            <person name="Huang L."/>
        </authorList>
    </citation>
    <scope>NUCLEOTIDE SEQUENCE</scope>
    <source>
        <strain evidence="1">CRI-CJ2</strain>
    </source>
</reference>
<evidence type="ECO:0000313" key="1">
    <source>
        <dbReference type="EMBL" id="KAG8631942.1"/>
    </source>
</evidence>
<keyword evidence="2" id="KW-1185">Reference proteome</keyword>